<feature type="domain" description="UspA" evidence="2">
    <location>
        <begin position="157"/>
        <end position="282"/>
    </location>
</feature>
<dbReference type="PANTHER" id="PTHR46268">
    <property type="entry name" value="STRESS RESPONSE PROTEIN NHAX"/>
    <property type="match status" value="1"/>
</dbReference>
<dbReference type="PRINTS" id="PR01438">
    <property type="entry name" value="UNVRSLSTRESS"/>
</dbReference>
<dbReference type="EMBL" id="CP042806">
    <property type="protein sequence ID" value="QEE30254.1"/>
    <property type="molecule type" value="Genomic_DNA"/>
</dbReference>
<comment type="similarity">
    <text evidence="1">Belongs to the universal stress protein A family.</text>
</comment>
<dbReference type="InterPro" id="IPR006015">
    <property type="entry name" value="Universal_stress_UspA"/>
</dbReference>
<dbReference type="CDD" id="cd00293">
    <property type="entry name" value="USP-like"/>
    <property type="match status" value="1"/>
</dbReference>
<dbReference type="InterPro" id="IPR006016">
    <property type="entry name" value="UspA"/>
</dbReference>
<dbReference type="Gene3D" id="3.40.50.620">
    <property type="entry name" value="HUPs"/>
    <property type="match status" value="2"/>
</dbReference>
<feature type="domain" description="UspA" evidence="2">
    <location>
        <begin position="8"/>
        <end position="144"/>
    </location>
</feature>
<proteinExistence type="inferred from homology"/>
<dbReference type="KEGG" id="talb:FTW19_21090"/>
<dbReference type="SUPFAM" id="SSF52402">
    <property type="entry name" value="Adenine nucleotide alpha hydrolases-like"/>
    <property type="match status" value="2"/>
</dbReference>
<accession>A0A5B9EEX2</accession>
<evidence type="ECO:0000313" key="3">
    <source>
        <dbReference type="EMBL" id="QEE30254.1"/>
    </source>
</evidence>
<keyword evidence="4" id="KW-1185">Reference proteome</keyword>
<evidence type="ECO:0000256" key="1">
    <source>
        <dbReference type="ARBA" id="ARBA00008791"/>
    </source>
</evidence>
<dbReference type="RefSeq" id="WP_147649523.1">
    <property type="nucleotide sequence ID" value="NZ_CP042806.1"/>
</dbReference>
<dbReference type="PANTHER" id="PTHR46268:SF6">
    <property type="entry name" value="UNIVERSAL STRESS PROTEIN UP12"/>
    <property type="match status" value="1"/>
</dbReference>
<dbReference type="OrthoDB" id="9788959at2"/>
<dbReference type="Pfam" id="PF00582">
    <property type="entry name" value="Usp"/>
    <property type="match status" value="2"/>
</dbReference>
<dbReference type="InterPro" id="IPR014729">
    <property type="entry name" value="Rossmann-like_a/b/a_fold"/>
</dbReference>
<reference evidence="3 4" key="1">
    <citation type="submission" date="2019-08" db="EMBL/GenBank/DDBJ databases">
        <title>Complete genome sequence of Terriglobus albidus strain ORNL.</title>
        <authorList>
            <person name="Podar M."/>
        </authorList>
    </citation>
    <scope>NUCLEOTIDE SEQUENCE [LARGE SCALE GENOMIC DNA]</scope>
    <source>
        <strain evidence="3 4">ORNL</strain>
    </source>
</reference>
<name>A0A5B9EEX2_9BACT</name>
<evidence type="ECO:0000259" key="2">
    <source>
        <dbReference type="Pfam" id="PF00582"/>
    </source>
</evidence>
<gene>
    <name evidence="3" type="ORF">FTW19_21090</name>
</gene>
<sequence>MRKVQLGTIVIPTDFSKASKIALGFAQSLAQQYGFDLSLIHIFPYVAHHRYAAPVGWMMTDLRARSRRRLMAAKAKVLAAGTGIRCSVIDSAGDIPGQIINTAVSEGASLIVMGTHSRDGVERFLVGSTAEEVLRHAVLPVIVVGPHVKDYSRRKIQTLVYATDLSARSLGVLRILPLLMAGDTRLSVVHVREDQAHAPASAGWEVTVRNSLAGVLPADVLESRVDFKTLEDDDPARAVERHLKAVHADLLLIGVHKGRGMTAHLSPRTGFRMIMAAPCAVLSICE</sequence>
<evidence type="ECO:0000313" key="4">
    <source>
        <dbReference type="Proteomes" id="UP000321820"/>
    </source>
</evidence>
<dbReference type="Proteomes" id="UP000321820">
    <property type="component" value="Chromosome"/>
</dbReference>
<protein>
    <submittedName>
        <fullName evidence="3">Universal stress protein</fullName>
    </submittedName>
</protein>
<organism evidence="3 4">
    <name type="scientific">Terriglobus albidus</name>
    <dbReference type="NCBI Taxonomy" id="1592106"/>
    <lineage>
        <taxon>Bacteria</taxon>
        <taxon>Pseudomonadati</taxon>
        <taxon>Acidobacteriota</taxon>
        <taxon>Terriglobia</taxon>
        <taxon>Terriglobales</taxon>
        <taxon>Acidobacteriaceae</taxon>
        <taxon>Terriglobus</taxon>
    </lineage>
</organism>
<dbReference type="AlphaFoldDB" id="A0A5B9EEX2"/>